<comment type="subcellular location">
    <subcellularLocation>
        <location evidence="1">Cell membrane</location>
        <topology evidence="1">Multi-pass membrane protein</topology>
    </subcellularLocation>
</comment>
<keyword evidence="6" id="KW-0472">Membrane</keyword>
<accession>A0A6B3L6F1</accession>
<evidence type="ECO:0000256" key="4">
    <source>
        <dbReference type="ARBA" id="ARBA00022692"/>
    </source>
</evidence>
<name>A0A6B3L6F1_9BACT</name>
<proteinExistence type="inferred from homology"/>
<dbReference type="InterPro" id="IPR005524">
    <property type="entry name" value="DUF318"/>
</dbReference>
<dbReference type="PANTHER" id="PTHR43299:SF1">
    <property type="entry name" value="UPF0718 PROTEIN YRAQ"/>
    <property type="match status" value="1"/>
</dbReference>
<reference evidence="7 8" key="1">
    <citation type="submission" date="2020-12" db="EMBL/GenBank/DDBJ databases">
        <title>Sulforoseuscoccus oceanibium gen. nov., sp. nov., a representative of the phylum Verrucomicrobia with special cytoplasmic membrane, and proposal of Sulforoseuscoccusaceae fam. nov.</title>
        <authorList>
            <person name="Xi F."/>
        </authorList>
    </citation>
    <scope>NUCLEOTIDE SEQUENCE [LARGE SCALE GENOMIC DNA]</scope>
    <source>
        <strain evidence="7 8">T37</strain>
    </source>
</reference>
<evidence type="ECO:0000256" key="5">
    <source>
        <dbReference type="ARBA" id="ARBA00022989"/>
    </source>
</evidence>
<keyword evidence="4" id="KW-0812">Transmembrane</keyword>
<dbReference type="EMBL" id="CP066776">
    <property type="protein sequence ID" value="QQL46176.1"/>
    <property type="molecule type" value="Genomic_DNA"/>
</dbReference>
<dbReference type="PANTHER" id="PTHR43299">
    <property type="entry name" value="UPF0718 PROTEIN YRAQ"/>
    <property type="match status" value="1"/>
</dbReference>
<protein>
    <submittedName>
        <fullName evidence="7">Permease</fullName>
    </submittedName>
</protein>
<gene>
    <name evidence="7" type="ORF">G3M56_006235</name>
</gene>
<evidence type="ECO:0000256" key="1">
    <source>
        <dbReference type="ARBA" id="ARBA00004651"/>
    </source>
</evidence>
<evidence type="ECO:0000313" key="8">
    <source>
        <dbReference type="Proteomes" id="UP000475117"/>
    </source>
</evidence>
<dbReference type="AlphaFoldDB" id="A0A6B3L6F1"/>
<evidence type="ECO:0000256" key="6">
    <source>
        <dbReference type="ARBA" id="ARBA00023136"/>
    </source>
</evidence>
<evidence type="ECO:0000256" key="3">
    <source>
        <dbReference type="ARBA" id="ARBA00022475"/>
    </source>
</evidence>
<keyword evidence="5" id="KW-1133">Transmembrane helix</keyword>
<dbReference type="KEGG" id="soa:G3M56_006235"/>
<evidence type="ECO:0000256" key="2">
    <source>
        <dbReference type="ARBA" id="ARBA00006386"/>
    </source>
</evidence>
<dbReference type="Pfam" id="PF03773">
    <property type="entry name" value="ArsP_1"/>
    <property type="match status" value="1"/>
</dbReference>
<dbReference type="Proteomes" id="UP000475117">
    <property type="component" value="Chromosome"/>
</dbReference>
<evidence type="ECO:0000313" key="7">
    <source>
        <dbReference type="EMBL" id="QQL46176.1"/>
    </source>
</evidence>
<dbReference type="RefSeq" id="WP_164362920.1">
    <property type="nucleotide sequence ID" value="NZ_CP066776.1"/>
</dbReference>
<sequence length="431" mass="44927">MGNQRIEWKKATTLTLVFLAIWWMPVDSARFQQGITGALNLTKWYAREHVVFCLLPAFFIAGAIASLINQGSVMKYLGAKAKRTAAYGVASISGTILAVCSCTVLPLFAGIHRMGAGLGPATTFLYAGPAISVLAIVMSTKVLGVELGLARGIAAVIFSIVIGSLMATLFRKSESDRSATQAQLPPTDDTRPTHHSATLIALLVLLLILANWAPSDHPFFASIFSIKWWGVATCGAGLALTLAAWFGASKARLGISAAVVIAAAVAAPDQPLIAFSCALGALVWITAGQPDQLGDWWRQTWSFTKQVTPLLLGGVFIAGLLLGTPESEGWIPSEWVASLVGGDGTLPILGAALAGSLMYFATLTEIPIVEGLQSAGMSPGAALALLLAGPALSLPNMLVIRSVIGTTKTLTYVALVVAFSTLAGCLAAPIL</sequence>
<keyword evidence="3" id="KW-1003">Cell membrane</keyword>
<organism evidence="7 8">
    <name type="scientific">Sulfuriroseicoccus oceanibius</name>
    <dbReference type="NCBI Taxonomy" id="2707525"/>
    <lineage>
        <taxon>Bacteria</taxon>
        <taxon>Pseudomonadati</taxon>
        <taxon>Verrucomicrobiota</taxon>
        <taxon>Verrucomicrobiia</taxon>
        <taxon>Verrucomicrobiales</taxon>
        <taxon>Verrucomicrobiaceae</taxon>
        <taxon>Sulfuriroseicoccus</taxon>
    </lineage>
</organism>
<keyword evidence="8" id="KW-1185">Reference proteome</keyword>
<comment type="similarity">
    <text evidence="2">Belongs to the UPF0718 family.</text>
</comment>
<dbReference type="GO" id="GO:0005886">
    <property type="term" value="C:plasma membrane"/>
    <property type="evidence" value="ECO:0007669"/>
    <property type="project" value="UniProtKB-SubCell"/>
</dbReference>